<evidence type="ECO:0000313" key="8">
    <source>
        <dbReference type="Proteomes" id="UP000078090"/>
    </source>
</evidence>
<dbReference type="GO" id="GO:0003677">
    <property type="term" value="F:DNA binding"/>
    <property type="evidence" value="ECO:0007669"/>
    <property type="project" value="UniProtKB-KW"/>
</dbReference>
<dbReference type="Proteomes" id="UP000078090">
    <property type="component" value="Unassembled WGS sequence"/>
</dbReference>
<evidence type="ECO:0000313" key="7">
    <source>
        <dbReference type="EMBL" id="OAI10776.1"/>
    </source>
</evidence>
<accession>A0A177MYJ9</accession>
<evidence type="ECO:0000256" key="1">
    <source>
        <dbReference type="ARBA" id="ARBA00022491"/>
    </source>
</evidence>
<reference evidence="7 8" key="1">
    <citation type="submission" date="2016-03" db="EMBL/GenBank/DDBJ databases">
        <authorList>
            <person name="Ploux O."/>
        </authorList>
    </citation>
    <scope>NUCLEOTIDE SEQUENCE [LARGE SCALE GENOMIC DNA]</scope>
    <source>
        <strain evidence="7 8">R-45363</strain>
    </source>
</reference>
<dbReference type="PANTHER" id="PTHR30204">
    <property type="entry name" value="REDOX-CYCLING DRUG-SENSING TRANSCRIPTIONAL ACTIVATOR SOXR"/>
    <property type="match status" value="1"/>
</dbReference>
<keyword evidence="4" id="KW-0804">Transcription</keyword>
<dbReference type="Pfam" id="PF00376">
    <property type="entry name" value="MerR"/>
    <property type="match status" value="1"/>
</dbReference>
<keyword evidence="1" id="KW-0678">Repressor</keyword>
<keyword evidence="2" id="KW-0805">Transcription regulation</keyword>
<gene>
    <name evidence="7" type="ORF">A1332_23610</name>
</gene>
<evidence type="ECO:0000259" key="6">
    <source>
        <dbReference type="PROSITE" id="PS50937"/>
    </source>
</evidence>
<dbReference type="AlphaFoldDB" id="A0A177MYJ9"/>
<evidence type="ECO:0000256" key="2">
    <source>
        <dbReference type="ARBA" id="ARBA00023015"/>
    </source>
</evidence>
<dbReference type="Gene3D" id="1.10.1660.10">
    <property type="match status" value="1"/>
</dbReference>
<feature type="domain" description="HTH merR-type" evidence="6">
    <location>
        <begin position="11"/>
        <end position="79"/>
    </location>
</feature>
<name>A0A177MYJ9_METMH</name>
<dbReference type="EMBL" id="LUUG01000004">
    <property type="protein sequence ID" value="OAI10776.1"/>
    <property type="molecule type" value="Genomic_DNA"/>
</dbReference>
<dbReference type="RefSeq" id="WP_064006593.1">
    <property type="nucleotide sequence ID" value="NZ_LUUG01000004.1"/>
</dbReference>
<evidence type="ECO:0000256" key="4">
    <source>
        <dbReference type="ARBA" id="ARBA00023163"/>
    </source>
</evidence>
<dbReference type="InterPro" id="IPR009061">
    <property type="entry name" value="DNA-bd_dom_put_sf"/>
</dbReference>
<proteinExistence type="predicted"/>
<sequence length="164" mass="18635">MRLPPKHQRDVLKIGELADELGTTPRTIRLYEELGLIAPDRTEGGTRLYARKDMKRMAIALQLGRVGIELESVQKLAQTRQQCASGKEASAAMQPLLQDLRTRIRGLLEDLEELDRDLERADMLIRQCGNCQNRPNRQYCPDCPVNKNVDLTNIGRLVWDPSCP</sequence>
<dbReference type="PROSITE" id="PS50937">
    <property type="entry name" value="HTH_MERR_2"/>
    <property type="match status" value="1"/>
</dbReference>
<dbReference type="CDD" id="cd00592">
    <property type="entry name" value="HTH_MerR-like"/>
    <property type="match status" value="1"/>
</dbReference>
<dbReference type="InterPro" id="IPR000551">
    <property type="entry name" value="MerR-type_HTH_dom"/>
</dbReference>
<dbReference type="PRINTS" id="PR00040">
    <property type="entry name" value="HTHMERR"/>
</dbReference>
<dbReference type="OrthoDB" id="9802944at2"/>
<keyword evidence="5" id="KW-0175">Coiled coil</keyword>
<organism evidence="7 8">
    <name type="scientific">Methylomonas methanica</name>
    <dbReference type="NCBI Taxonomy" id="421"/>
    <lineage>
        <taxon>Bacteria</taxon>
        <taxon>Pseudomonadati</taxon>
        <taxon>Pseudomonadota</taxon>
        <taxon>Gammaproteobacteria</taxon>
        <taxon>Methylococcales</taxon>
        <taxon>Methylococcaceae</taxon>
        <taxon>Methylomonas</taxon>
    </lineage>
</organism>
<comment type="caution">
    <text evidence="7">The sequence shown here is derived from an EMBL/GenBank/DDBJ whole genome shotgun (WGS) entry which is preliminary data.</text>
</comment>
<keyword evidence="3" id="KW-0238">DNA-binding</keyword>
<dbReference type="SMART" id="SM00422">
    <property type="entry name" value="HTH_MERR"/>
    <property type="match status" value="1"/>
</dbReference>
<dbReference type="GO" id="GO:0003700">
    <property type="term" value="F:DNA-binding transcription factor activity"/>
    <property type="evidence" value="ECO:0007669"/>
    <property type="project" value="InterPro"/>
</dbReference>
<feature type="coiled-coil region" evidence="5">
    <location>
        <begin position="97"/>
        <end position="124"/>
    </location>
</feature>
<dbReference type="PANTHER" id="PTHR30204:SF69">
    <property type="entry name" value="MERR-FAMILY TRANSCRIPTIONAL REGULATOR"/>
    <property type="match status" value="1"/>
</dbReference>
<evidence type="ECO:0000256" key="5">
    <source>
        <dbReference type="SAM" id="Coils"/>
    </source>
</evidence>
<protein>
    <recommendedName>
        <fullName evidence="6">HTH merR-type domain-containing protein</fullName>
    </recommendedName>
</protein>
<dbReference type="SUPFAM" id="SSF46955">
    <property type="entry name" value="Putative DNA-binding domain"/>
    <property type="match status" value="1"/>
</dbReference>
<evidence type="ECO:0000256" key="3">
    <source>
        <dbReference type="ARBA" id="ARBA00023125"/>
    </source>
</evidence>
<dbReference type="InterPro" id="IPR047057">
    <property type="entry name" value="MerR_fam"/>
</dbReference>